<protein>
    <submittedName>
        <fullName evidence="1">Uncharacterized protein</fullName>
    </submittedName>
</protein>
<proteinExistence type="predicted"/>
<evidence type="ECO:0000313" key="1">
    <source>
        <dbReference type="EMBL" id="SVD34073.1"/>
    </source>
</evidence>
<dbReference type="AlphaFoldDB" id="A0A382UIH4"/>
<gene>
    <name evidence="1" type="ORF">METZ01_LOCUS386927</name>
</gene>
<organism evidence="1">
    <name type="scientific">marine metagenome</name>
    <dbReference type="NCBI Taxonomy" id="408172"/>
    <lineage>
        <taxon>unclassified sequences</taxon>
        <taxon>metagenomes</taxon>
        <taxon>ecological metagenomes</taxon>
    </lineage>
</organism>
<feature type="non-terminal residue" evidence="1">
    <location>
        <position position="43"/>
    </location>
</feature>
<name>A0A382UIH4_9ZZZZ</name>
<reference evidence="1" key="1">
    <citation type="submission" date="2018-05" db="EMBL/GenBank/DDBJ databases">
        <authorList>
            <person name="Lanie J.A."/>
            <person name="Ng W.-L."/>
            <person name="Kazmierczak K.M."/>
            <person name="Andrzejewski T.M."/>
            <person name="Davidsen T.M."/>
            <person name="Wayne K.J."/>
            <person name="Tettelin H."/>
            <person name="Glass J.I."/>
            <person name="Rusch D."/>
            <person name="Podicherti R."/>
            <person name="Tsui H.-C.T."/>
            <person name="Winkler M.E."/>
        </authorList>
    </citation>
    <scope>NUCLEOTIDE SEQUENCE</scope>
</reference>
<accession>A0A382UIH4</accession>
<sequence>MDKLAEIMEWKREEIASRLRPVRDEELARLAEKFPHRGAFRDA</sequence>
<dbReference type="EMBL" id="UINC01144512">
    <property type="protein sequence ID" value="SVD34073.1"/>
    <property type="molecule type" value="Genomic_DNA"/>
</dbReference>